<proteinExistence type="predicted"/>
<gene>
    <name evidence="1" type="ORF">BCP8-2_107</name>
</gene>
<keyword evidence="2" id="KW-1185">Reference proteome</keyword>
<dbReference type="OrthoDB" id="31133at10239"/>
<organism evidence="1 2">
    <name type="scientific">Bacillus phage BCP8-2</name>
    <dbReference type="NCBI Taxonomy" id="1129192"/>
    <lineage>
        <taxon>Viruses</taxon>
        <taxon>Duplodnaviria</taxon>
        <taxon>Heunggongvirae</taxon>
        <taxon>Uroviricota</taxon>
        <taxon>Caudoviricetes</taxon>
        <taxon>Herelleviridae</taxon>
        <taxon>Bastillevirinae</taxon>
        <taxon>Caeruleovirus</taxon>
        <taxon>Caeruleovirus BCP82</taxon>
    </lineage>
</organism>
<protein>
    <submittedName>
        <fullName evidence="1">Uncharacterized protein</fullName>
    </submittedName>
</protein>
<dbReference type="Proteomes" id="UP000033014">
    <property type="component" value="Segment"/>
</dbReference>
<dbReference type="EMBL" id="KJ081346">
    <property type="protein sequence ID" value="AHJ87145.1"/>
    <property type="molecule type" value="Genomic_DNA"/>
</dbReference>
<dbReference type="RefSeq" id="YP_009149668.1">
    <property type="nucleotide sequence ID" value="NC_027355.1"/>
</dbReference>
<evidence type="ECO:0000313" key="1">
    <source>
        <dbReference type="EMBL" id="AHJ87145.1"/>
    </source>
</evidence>
<sequence>MSSVPRDMIEDHELVARDIEELLWEGKPFASKRKEVSKEQLISFLEGTWKDSWDSYFKGAYYMGWLSQEESDKEEEEKFKPYYKSKENKRSMETCLQELNRDLLEDICEEIKPEPVKRYEPIIESGSYVVIDNGSPYSHKILGCVPDYEKGHSYIVEDFTFPLKRENFIQIHSR</sequence>
<name>A0A0E3D9G9_9CAUD</name>
<dbReference type="KEGG" id="vg:24723371"/>
<accession>A0A0E3D9G9</accession>
<evidence type="ECO:0000313" key="2">
    <source>
        <dbReference type="Proteomes" id="UP000033014"/>
    </source>
</evidence>
<dbReference type="GeneID" id="24723371"/>
<reference evidence="2" key="1">
    <citation type="submission" date="2014-01" db="EMBL/GenBank/DDBJ databases">
        <title>Genomic and Proteomic Analysis of Broad Host Range Virulent Bacillus Group Phage BCP8-2 Leading To the Creation of New Genus within Myoviruses.</title>
        <authorList>
            <person name="Bandara N."/>
            <person name="Asare P.T."/>
            <person name="Kim K.P."/>
        </authorList>
    </citation>
    <scope>NUCLEOTIDE SEQUENCE [LARGE SCALE GENOMIC DNA]</scope>
</reference>
<reference evidence="1 2" key="2">
    <citation type="journal article" date="2015" name="Arch. Virol.">
        <title>Complete genome sequence analysis and identification of putative metallo-beta-lactamase and SpoIIIE homologs in Bacillus cereus group phage BCP8-2, a new member of the proposed Bastille-like group.</title>
        <authorList>
            <person name="Asare P.T."/>
            <person name="Bandara N."/>
            <person name="Jeong T.Y."/>
            <person name="Ryu S."/>
            <person name="Klumpp J."/>
            <person name="Kim K.P."/>
        </authorList>
    </citation>
    <scope>NUCLEOTIDE SEQUENCE [LARGE SCALE GENOMIC DNA]</scope>
    <source>
        <strain evidence="1">BCP8-2</strain>
    </source>
</reference>